<dbReference type="InterPro" id="IPR051058">
    <property type="entry name" value="GDSL_Est/Lipase"/>
</dbReference>
<name>A0AAD6VJK9_9AGAR</name>
<dbReference type="SUPFAM" id="SSF52266">
    <property type="entry name" value="SGNH hydrolase"/>
    <property type="match status" value="1"/>
</dbReference>
<proteinExistence type="predicted"/>
<comment type="caution">
    <text evidence="2">The sequence shown here is derived from an EMBL/GenBank/DDBJ whole genome shotgun (WGS) entry which is preliminary data.</text>
</comment>
<dbReference type="PANTHER" id="PTHR45648">
    <property type="entry name" value="GDSL LIPASE/ACYLHYDROLASE FAMILY PROTEIN (AFU_ORTHOLOGUE AFUA_4G14700)"/>
    <property type="match status" value="1"/>
</dbReference>
<evidence type="ECO:0000256" key="1">
    <source>
        <dbReference type="ARBA" id="ARBA00022801"/>
    </source>
</evidence>
<dbReference type="Proteomes" id="UP001219525">
    <property type="component" value="Unassembled WGS sequence"/>
</dbReference>
<dbReference type="AlphaFoldDB" id="A0AAD6VJK9"/>
<dbReference type="GO" id="GO:0016788">
    <property type="term" value="F:hydrolase activity, acting on ester bonds"/>
    <property type="evidence" value="ECO:0007669"/>
    <property type="project" value="InterPro"/>
</dbReference>
<keyword evidence="3" id="KW-1185">Reference proteome</keyword>
<keyword evidence="1" id="KW-0378">Hydrolase</keyword>
<dbReference type="Pfam" id="PF00657">
    <property type="entry name" value="Lipase_GDSL"/>
    <property type="match status" value="1"/>
</dbReference>
<accession>A0AAD6VJK9</accession>
<dbReference type="PANTHER" id="PTHR45648:SF22">
    <property type="entry name" value="GDSL LIPASE_ACYLHYDROLASE FAMILY PROTEIN (AFU_ORTHOLOGUE AFUA_4G14700)"/>
    <property type="match status" value="1"/>
</dbReference>
<organism evidence="2 3">
    <name type="scientific">Mycena pura</name>
    <dbReference type="NCBI Taxonomy" id="153505"/>
    <lineage>
        <taxon>Eukaryota</taxon>
        <taxon>Fungi</taxon>
        <taxon>Dikarya</taxon>
        <taxon>Basidiomycota</taxon>
        <taxon>Agaricomycotina</taxon>
        <taxon>Agaricomycetes</taxon>
        <taxon>Agaricomycetidae</taxon>
        <taxon>Agaricales</taxon>
        <taxon>Marasmiineae</taxon>
        <taxon>Mycenaceae</taxon>
        <taxon>Mycena</taxon>
    </lineage>
</organism>
<sequence length="282" mass="31136">MSFNNDTSAWPGFASLEHLFIFGDSYSCIGFAFNLPPPVKMDRKTVPYKGLTYADEDGTNWVGYLLTQHDPHPNMLVYNYAAGGARVRAAATTGTVETQVTKSFLEGHAMSPSEGGGPPWDAENSLFVTWVGINDCAYAKTHTDTLNVLFSLQEKLHAAGARMFLFIDVPPISRTPTGAKAAASGRDISPSYLNWNAGLRESVEAFAAAHPDTRVLTFSAFNAFNRILDDRRKNKLGSEKELARSGGRAWRDQLHPTSRMHKLFARELVMFLKGLERSKQEG</sequence>
<dbReference type="EMBL" id="JARJCW010000018">
    <property type="protein sequence ID" value="KAJ7214869.1"/>
    <property type="molecule type" value="Genomic_DNA"/>
</dbReference>
<evidence type="ECO:0008006" key="4">
    <source>
        <dbReference type="Google" id="ProtNLM"/>
    </source>
</evidence>
<protein>
    <recommendedName>
        <fullName evidence="4">Carbohydrate esterase family 16 protein</fullName>
    </recommendedName>
</protein>
<dbReference type="InterPro" id="IPR001087">
    <property type="entry name" value="GDSL"/>
</dbReference>
<gene>
    <name evidence="2" type="ORF">GGX14DRAFT_609583</name>
</gene>
<dbReference type="Gene3D" id="3.40.50.1110">
    <property type="entry name" value="SGNH hydrolase"/>
    <property type="match status" value="1"/>
</dbReference>
<evidence type="ECO:0000313" key="2">
    <source>
        <dbReference type="EMBL" id="KAJ7214869.1"/>
    </source>
</evidence>
<dbReference type="InterPro" id="IPR036514">
    <property type="entry name" value="SGNH_hydro_sf"/>
</dbReference>
<reference evidence="2" key="1">
    <citation type="submission" date="2023-03" db="EMBL/GenBank/DDBJ databases">
        <title>Massive genome expansion in bonnet fungi (Mycena s.s.) driven by repeated elements and novel gene families across ecological guilds.</title>
        <authorList>
            <consortium name="Lawrence Berkeley National Laboratory"/>
            <person name="Harder C.B."/>
            <person name="Miyauchi S."/>
            <person name="Viragh M."/>
            <person name="Kuo A."/>
            <person name="Thoen E."/>
            <person name="Andreopoulos B."/>
            <person name="Lu D."/>
            <person name="Skrede I."/>
            <person name="Drula E."/>
            <person name="Henrissat B."/>
            <person name="Morin E."/>
            <person name="Kohler A."/>
            <person name="Barry K."/>
            <person name="LaButti K."/>
            <person name="Morin E."/>
            <person name="Salamov A."/>
            <person name="Lipzen A."/>
            <person name="Mereny Z."/>
            <person name="Hegedus B."/>
            <person name="Baldrian P."/>
            <person name="Stursova M."/>
            <person name="Weitz H."/>
            <person name="Taylor A."/>
            <person name="Grigoriev I.V."/>
            <person name="Nagy L.G."/>
            <person name="Martin F."/>
            <person name="Kauserud H."/>
        </authorList>
    </citation>
    <scope>NUCLEOTIDE SEQUENCE</scope>
    <source>
        <strain evidence="2">9144</strain>
    </source>
</reference>
<evidence type="ECO:0000313" key="3">
    <source>
        <dbReference type="Proteomes" id="UP001219525"/>
    </source>
</evidence>